<dbReference type="InterPro" id="IPR052035">
    <property type="entry name" value="ZnF_BED_domain_contain"/>
</dbReference>
<dbReference type="GO" id="GO:0005634">
    <property type="term" value="C:nucleus"/>
    <property type="evidence" value="ECO:0007669"/>
    <property type="project" value="UniProtKB-SubCell"/>
</dbReference>
<name>A0AAD9TT13_9ROSI</name>
<dbReference type="GO" id="GO:0008270">
    <property type="term" value="F:zinc ion binding"/>
    <property type="evidence" value="ECO:0007669"/>
    <property type="project" value="UniProtKB-KW"/>
</dbReference>
<keyword evidence="3" id="KW-0863">Zinc-finger</keyword>
<feature type="compositionally biased region" description="Low complexity" evidence="6">
    <location>
        <begin position="98"/>
        <end position="108"/>
    </location>
</feature>
<evidence type="ECO:0000256" key="5">
    <source>
        <dbReference type="ARBA" id="ARBA00023242"/>
    </source>
</evidence>
<dbReference type="InterPro" id="IPR008906">
    <property type="entry name" value="HATC_C_dom"/>
</dbReference>
<dbReference type="Pfam" id="PF05699">
    <property type="entry name" value="Dimer_Tnp_hAT"/>
    <property type="match status" value="1"/>
</dbReference>
<evidence type="ECO:0000256" key="3">
    <source>
        <dbReference type="ARBA" id="ARBA00022771"/>
    </source>
</evidence>
<evidence type="ECO:0000256" key="6">
    <source>
        <dbReference type="SAM" id="MobiDB-lite"/>
    </source>
</evidence>
<feature type="compositionally biased region" description="Polar residues" evidence="6">
    <location>
        <begin position="72"/>
        <end position="87"/>
    </location>
</feature>
<dbReference type="GO" id="GO:0046983">
    <property type="term" value="F:protein dimerization activity"/>
    <property type="evidence" value="ECO:0007669"/>
    <property type="project" value="InterPro"/>
</dbReference>
<gene>
    <name evidence="8" type="ORF">Ddye_023442</name>
</gene>
<evidence type="ECO:0000256" key="4">
    <source>
        <dbReference type="ARBA" id="ARBA00022833"/>
    </source>
</evidence>
<organism evidence="8 9">
    <name type="scientific">Dipteronia dyeriana</name>
    <dbReference type="NCBI Taxonomy" id="168575"/>
    <lineage>
        <taxon>Eukaryota</taxon>
        <taxon>Viridiplantae</taxon>
        <taxon>Streptophyta</taxon>
        <taxon>Embryophyta</taxon>
        <taxon>Tracheophyta</taxon>
        <taxon>Spermatophyta</taxon>
        <taxon>Magnoliopsida</taxon>
        <taxon>eudicotyledons</taxon>
        <taxon>Gunneridae</taxon>
        <taxon>Pentapetalae</taxon>
        <taxon>rosids</taxon>
        <taxon>malvids</taxon>
        <taxon>Sapindales</taxon>
        <taxon>Sapindaceae</taxon>
        <taxon>Hippocastanoideae</taxon>
        <taxon>Acereae</taxon>
        <taxon>Dipteronia</taxon>
    </lineage>
</organism>
<protein>
    <recommendedName>
        <fullName evidence="7">HAT C-terminal dimerisation domain-containing protein</fullName>
    </recommendedName>
</protein>
<evidence type="ECO:0000313" key="8">
    <source>
        <dbReference type="EMBL" id="KAK2641679.1"/>
    </source>
</evidence>
<keyword evidence="9" id="KW-1185">Reference proteome</keyword>
<proteinExistence type="predicted"/>
<evidence type="ECO:0000256" key="1">
    <source>
        <dbReference type="ARBA" id="ARBA00004123"/>
    </source>
</evidence>
<reference evidence="8" key="1">
    <citation type="journal article" date="2023" name="Plant J.">
        <title>Genome sequences and population genomics provide insights into the demographic history, inbreeding, and mutation load of two 'living fossil' tree species of Dipteronia.</title>
        <authorList>
            <person name="Feng Y."/>
            <person name="Comes H.P."/>
            <person name="Chen J."/>
            <person name="Zhu S."/>
            <person name="Lu R."/>
            <person name="Zhang X."/>
            <person name="Li P."/>
            <person name="Qiu J."/>
            <person name="Olsen K.M."/>
            <person name="Qiu Y."/>
        </authorList>
    </citation>
    <scope>NUCLEOTIDE SEQUENCE</scope>
    <source>
        <strain evidence="8">KIB01</strain>
    </source>
</reference>
<dbReference type="EMBL" id="JANJYI010000007">
    <property type="protein sequence ID" value="KAK2641679.1"/>
    <property type="molecule type" value="Genomic_DNA"/>
</dbReference>
<comment type="subcellular location">
    <subcellularLocation>
        <location evidence="1">Nucleus</location>
    </subcellularLocation>
</comment>
<evidence type="ECO:0000259" key="7">
    <source>
        <dbReference type="Pfam" id="PF05699"/>
    </source>
</evidence>
<feature type="domain" description="HAT C-terminal dimerisation" evidence="7">
    <location>
        <begin position="120"/>
        <end position="189"/>
    </location>
</feature>
<feature type="region of interest" description="Disordered" evidence="6">
    <location>
        <begin position="72"/>
        <end position="108"/>
    </location>
</feature>
<dbReference type="PANTHER" id="PTHR46481">
    <property type="entry name" value="ZINC FINGER BED DOMAIN-CONTAINING PROTEIN 4"/>
    <property type="match status" value="1"/>
</dbReference>
<evidence type="ECO:0000256" key="2">
    <source>
        <dbReference type="ARBA" id="ARBA00022723"/>
    </source>
</evidence>
<sequence length="190" mass="21632">MEVLETYEITHRILSITLDNAYANTSSIALFVARNIPQDGGYFFHQRCACHIINLVVQAGLKQSRFGNIDTPQSTQLETEPKQTSWSLLKRQKKDKSSSTSSGQRSSPSFCTKLIRYLGAQFDVVEDKEEFDLLLWWKTYKYRYSVLSHLARDVLVIPVSTVSSEQVFSTSGRIIEPRRSCLSPEMVEAV</sequence>
<evidence type="ECO:0000313" key="9">
    <source>
        <dbReference type="Proteomes" id="UP001280121"/>
    </source>
</evidence>
<dbReference type="Proteomes" id="UP001280121">
    <property type="component" value="Unassembled WGS sequence"/>
</dbReference>
<dbReference type="InterPro" id="IPR012337">
    <property type="entry name" value="RNaseH-like_sf"/>
</dbReference>
<comment type="caution">
    <text evidence="8">The sequence shown here is derived from an EMBL/GenBank/DDBJ whole genome shotgun (WGS) entry which is preliminary data.</text>
</comment>
<dbReference type="SUPFAM" id="SSF53098">
    <property type="entry name" value="Ribonuclease H-like"/>
    <property type="match status" value="1"/>
</dbReference>
<keyword evidence="4" id="KW-0862">Zinc</keyword>
<keyword evidence="5" id="KW-0539">Nucleus</keyword>
<keyword evidence="2" id="KW-0479">Metal-binding</keyword>
<dbReference type="PANTHER" id="PTHR46481:SF10">
    <property type="entry name" value="ZINC FINGER BED DOMAIN-CONTAINING PROTEIN 39"/>
    <property type="match status" value="1"/>
</dbReference>
<dbReference type="AlphaFoldDB" id="A0AAD9TT13"/>
<accession>A0AAD9TT13</accession>